<keyword evidence="2" id="KW-0720">Serine protease</keyword>
<dbReference type="PRINTS" id="PR00722">
    <property type="entry name" value="CHYMOTRYPSIN"/>
</dbReference>
<dbReference type="PROSITE" id="PS50240">
    <property type="entry name" value="TRYPSIN_DOM"/>
    <property type="match status" value="1"/>
</dbReference>
<gene>
    <name evidence="5" type="ORF">SPF06_12445</name>
</gene>
<name>A0ABU5T783_9MICC</name>
<evidence type="ECO:0000256" key="2">
    <source>
        <dbReference type="RuleBase" id="RU363034"/>
    </source>
</evidence>
<evidence type="ECO:0000313" key="6">
    <source>
        <dbReference type="Proteomes" id="UP001304769"/>
    </source>
</evidence>
<keyword evidence="2 5" id="KW-0378">Hydrolase</keyword>
<dbReference type="InterPro" id="IPR033116">
    <property type="entry name" value="TRYPSIN_SER"/>
</dbReference>
<dbReference type="InterPro" id="IPR001254">
    <property type="entry name" value="Trypsin_dom"/>
</dbReference>
<dbReference type="InterPro" id="IPR018114">
    <property type="entry name" value="TRYPSIN_HIS"/>
</dbReference>
<accession>A0ABU5T783</accession>
<dbReference type="EMBL" id="JAYGGQ010000009">
    <property type="protein sequence ID" value="MEA5455535.1"/>
    <property type="molecule type" value="Genomic_DNA"/>
</dbReference>
<protein>
    <submittedName>
        <fullName evidence="5">Trypsin-like serine protease</fullName>
        <ecNumber evidence="5">3.4.21.-</ecNumber>
    </submittedName>
</protein>
<organism evidence="5 6">
    <name type="scientific">Sinomonas terricola</name>
    <dbReference type="NCBI Taxonomy" id="3110330"/>
    <lineage>
        <taxon>Bacteria</taxon>
        <taxon>Bacillati</taxon>
        <taxon>Actinomycetota</taxon>
        <taxon>Actinomycetes</taxon>
        <taxon>Micrococcales</taxon>
        <taxon>Micrococcaceae</taxon>
        <taxon>Sinomonas</taxon>
    </lineage>
</organism>
<dbReference type="RefSeq" id="WP_323279395.1">
    <property type="nucleotide sequence ID" value="NZ_JAYGGQ010000009.1"/>
</dbReference>
<evidence type="ECO:0000256" key="3">
    <source>
        <dbReference type="SAM" id="SignalP"/>
    </source>
</evidence>
<dbReference type="InterPro" id="IPR009003">
    <property type="entry name" value="Peptidase_S1_PA"/>
</dbReference>
<dbReference type="PANTHER" id="PTHR24260">
    <property type="match status" value="1"/>
</dbReference>
<dbReference type="Gene3D" id="2.40.10.10">
    <property type="entry name" value="Trypsin-like serine proteases"/>
    <property type="match status" value="1"/>
</dbReference>
<reference evidence="5 6" key="1">
    <citation type="submission" date="2023-12" db="EMBL/GenBank/DDBJ databases">
        <title>Sinomonas terricola sp. nov, isolated from litchi orchard soil in Guangdong, PR China.</title>
        <authorList>
            <person name="Jiaxin W."/>
            <person name="Yang Z."/>
            <person name="Honghui Z."/>
        </authorList>
    </citation>
    <scope>NUCLEOTIDE SEQUENCE [LARGE SCALE GENOMIC DNA]</scope>
    <source>
        <strain evidence="5 6">JGH33</strain>
    </source>
</reference>
<keyword evidence="6" id="KW-1185">Reference proteome</keyword>
<dbReference type="EC" id="3.4.21.-" evidence="5"/>
<proteinExistence type="predicted"/>
<dbReference type="Pfam" id="PF00089">
    <property type="entry name" value="Trypsin"/>
    <property type="match status" value="1"/>
</dbReference>
<feature type="domain" description="Peptidase S1" evidence="4">
    <location>
        <begin position="28"/>
        <end position="273"/>
    </location>
</feature>
<dbReference type="InterPro" id="IPR001314">
    <property type="entry name" value="Peptidase_S1A"/>
</dbReference>
<dbReference type="Proteomes" id="UP001304769">
    <property type="component" value="Unassembled WGS sequence"/>
</dbReference>
<dbReference type="PROSITE" id="PS00135">
    <property type="entry name" value="TRYPSIN_SER"/>
    <property type="match status" value="1"/>
</dbReference>
<dbReference type="InterPro" id="IPR051333">
    <property type="entry name" value="CLIP_Serine_Protease"/>
</dbReference>
<keyword evidence="3" id="KW-0732">Signal</keyword>
<feature type="chain" id="PRO_5046512007" evidence="3">
    <location>
        <begin position="22"/>
        <end position="280"/>
    </location>
</feature>
<dbReference type="SMART" id="SM00020">
    <property type="entry name" value="Tryp_SPc"/>
    <property type="match status" value="1"/>
</dbReference>
<evidence type="ECO:0000259" key="4">
    <source>
        <dbReference type="PROSITE" id="PS50240"/>
    </source>
</evidence>
<keyword evidence="2" id="KW-0645">Protease</keyword>
<dbReference type="InterPro" id="IPR043504">
    <property type="entry name" value="Peptidase_S1_PA_chymotrypsin"/>
</dbReference>
<dbReference type="PROSITE" id="PS00134">
    <property type="entry name" value="TRYPSIN_HIS"/>
    <property type="match status" value="1"/>
</dbReference>
<dbReference type="SUPFAM" id="SSF50494">
    <property type="entry name" value="Trypsin-like serine proteases"/>
    <property type="match status" value="1"/>
</dbReference>
<comment type="caution">
    <text evidence="5">The sequence shown here is derived from an EMBL/GenBank/DDBJ whole genome shotgun (WGS) entry which is preliminary data.</text>
</comment>
<evidence type="ECO:0000256" key="1">
    <source>
        <dbReference type="ARBA" id="ARBA00023157"/>
    </source>
</evidence>
<dbReference type="PANTHER" id="PTHR24260:SF136">
    <property type="entry name" value="GH08193P-RELATED"/>
    <property type="match status" value="1"/>
</dbReference>
<evidence type="ECO:0000313" key="5">
    <source>
        <dbReference type="EMBL" id="MEA5455535.1"/>
    </source>
</evidence>
<dbReference type="GO" id="GO:0016787">
    <property type="term" value="F:hydrolase activity"/>
    <property type="evidence" value="ECO:0007669"/>
    <property type="project" value="UniProtKB-KW"/>
</dbReference>
<sequence>MRKSILAVFAAVAMVFGLAVAAGPAQASTGGMADGGAHPGVAMIVFYSAEGRFRCSASLVSPTVLLTAAHCTDGVLGKTFVTFDSVIAEQPPSGLPAASDPRAGYSAADLAGRISGTAYTDPQYSHFTDQANWNDVGVVVLDEAVSLPTYALAASGTLDALAPGDVPKTTVTAVGYGVELGQPASGPQRRVPVAYPMIRRSVDMRVQSVAAQILTTHANVNPGRDTGGICSGDSGGPVFAGGVIVAVTSFGQPDCLAHDGLQRVDIAPVQAWLAGFGVTP</sequence>
<feature type="signal peptide" evidence="3">
    <location>
        <begin position="1"/>
        <end position="21"/>
    </location>
</feature>
<keyword evidence="1" id="KW-1015">Disulfide bond</keyword>